<comment type="caution">
    <text evidence="2">The sequence shown here is derived from an EMBL/GenBank/DDBJ whole genome shotgun (WGS) entry which is preliminary data.</text>
</comment>
<feature type="region of interest" description="Disordered" evidence="1">
    <location>
        <begin position="89"/>
        <end position="126"/>
    </location>
</feature>
<feature type="non-terminal residue" evidence="2">
    <location>
        <position position="160"/>
    </location>
</feature>
<evidence type="ECO:0000313" key="3">
    <source>
        <dbReference type="Proteomes" id="UP000663836"/>
    </source>
</evidence>
<sequence length="160" mass="19142">MPRRSSQNRPRSRSNQRQSRSIQQRRRGPRQLRLNDFMPPQLRDPSPDTRNLPSDFNLATATTTNNIPVDALSQREIFRNNTTQPFVVNQNEQENQQQNRRQQYTSATFRRRQRRNRQNENRFAIFADENNNDPIEIDLIDEEPININKNKKKNSKKTRL</sequence>
<organism evidence="2 3">
    <name type="scientific">Rotaria sordida</name>
    <dbReference type="NCBI Taxonomy" id="392033"/>
    <lineage>
        <taxon>Eukaryota</taxon>
        <taxon>Metazoa</taxon>
        <taxon>Spiralia</taxon>
        <taxon>Gnathifera</taxon>
        <taxon>Rotifera</taxon>
        <taxon>Eurotatoria</taxon>
        <taxon>Bdelloidea</taxon>
        <taxon>Philodinida</taxon>
        <taxon>Philodinidae</taxon>
        <taxon>Rotaria</taxon>
    </lineage>
</organism>
<reference evidence="2" key="1">
    <citation type="submission" date="2021-02" db="EMBL/GenBank/DDBJ databases">
        <authorList>
            <person name="Nowell W R."/>
        </authorList>
    </citation>
    <scope>NUCLEOTIDE SEQUENCE</scope>
</reference>
<feature type="compositionally biased region" description="Low complexity" evidence="1">
    <location>
        <begin position="1"/>
        <end position="22"/>
    </location>
</feature>
<name>A0A820HA86_9BILA</name>
<dbReference type="AlphaFoldDB" id="A0A820HA86"/>
<dbReference type="EMBL" id="CAJOBD010033328">
    <property type="protein sequence ID" value="CAF4292760.1"/>
    <property type="molecule type" value="Genomic_DNA"/>
</dbReference>
<feature type="compositionally biased region" description="Low complexity" evidence="1">
    <location>
        <begin position="89"/>
        <end position="103"/>
    </location>
</feature>
<accession>A0A820HA86</accession>
<dbReference type="Proteomes" id="UP000663836">
    <property type="component" value="Unassembled WGS sequence"/>
</dbReference>
<evidence type="ECO:0000256" key="1">
    <source>
        <dbReference type="SAM" id="MobiDB-lite"/>
    </source>
</evidence>
<protein>
    <submittedName>
        <fullName evidence="2">Uncharacterized protein</fullName>
    </submittedName>
</protein>
<proteinExistence type="predicted"/>
<evidence type="ECO:0000313" key="2">
    <source>
        <dbReference type="EMBL" id="CAF4292760.1"/>
    </source>
</evidence>
<feature type="region of interest" description="Disordered" evidence="1">
    <location>
        <begin position="1"/>
        <end position="56"/>
    </location>
</feature>
<gene>
    <name evidence="2" type="ORF">JBS370_LOCUS40122</name>
</gene>